<feature type="chain" id="PRO_5040460834" evidence="1">
    <location>
        <begin position="19"/>
        <end position="93"/>
    </location>
</feature>
<keyword evidence="3" id="KW-1185">Reference proteome</keyword>
<feature type="signal peptide" evidence="1">
    <location>
        <begin position="1"/>
        <end position="18"/>
    </location>
</feature>
<reference evidence="2 3" key="1">
    <citation type="submission" date="2020-06" db="EMBL/GenBank/DDBJ databases">
        <authorList>
            <person name="Criscuolo A."/>
        </authorList>
    </citation>
    <scope>NUCLEOTIDE SEQUENCE [LARGE SCALE GENOMIC DNA]</scope>
    <source>
        <strain evidence="2">PXU-55</strain>
    </source>
</reference>
<dbReference type="EMBL" id="CAIJDE010000040">
    <property type="protein sequence ID" value="CAC9974407.1"/>
    <property type="molecule type" value="Genomic_DNA"/>
</dbReference>
<protein>
    <submittedName>
        <fullName evidence="2">Uncharacterized protein</fullName>
    </submittedName>
</protein>
<organism evidence="2 3">
    <name type="scientific">Flavobacterium panici</name>
    <dbReference type="NCBI Taxonomy" id="2654843"/>
    <lineage>
        <taxon>Bacteria</taxon>
        <taxon>Pseudomonadati</taxon>
        <taxon>Bacteroidota</taxon>
        <taxon>Flavobacteriia</taxon>
        <taxon>Flavobacteriales</taxon>
        <taxon>Flavobacteriaceae</taxon>
        <taxon>Flavobacterium</taxon>
    </lineage>
</organism>
<proteinExistence type="predicted"/>
<evidence type="ECO:0000256" key="1">
    <source>
        <dbReference type="SAM" id="SignalP"/>
    </source>
</evidence>
<keyword evidence="1" id="KW-0732">Signal</keyword>
<dbReference type="Proteomes" id="UP000533639">
    <property type="component" value="Unassembled WGS sequence"/>
</dbReference>
<evidence type="ECO:0000313" key="2">
    <source>
        <dbReference type="EMBL" id="CAC9974407.1"/>
    </source>
</evidence>
<gene>
    <name evidence="2" type="ORF">FLAPXU55_02104</name>
</gene>
<dbReference type="AlphaFoldDB" id="A0A9N8J1L7"/>
<name>A0A9N8J1L7_9FLAO</name>
<comment type="caution">
    <text evidence="2">The sequence shown here is derived from an EMBL/GenBank/DDBJ whole genome shotgun (WGS) entry which is preliminary data.</text>
</comment>
<sequence>MKTLFLKNMLPAGVIALAVSGAFFTTSMQNAPKNNAGLRFGYNAIAGKCGNIEVNCDDVPSDDMCHISGTTGPLAYDKQAGNNCVNALWHREE</sequence>
<accession>A0A9N8J1L7</accession>
<evidence type="ECO:0000313" key="3">
    <source>
        <dbReference type="Proteomes" id="UP000533639"/>
    </source>
</evidence>